<feature type="compositionally biased region" description="Basic and acidic residues" evidence="1">
    <location>
        <begin position="178"/>
        <end position="196"/>
    </location>
</feature>
<feature type="region of interest" description="Disordered" evidence="1">
    <location>
        <begin position="309"/>
        <end position="407"/>
    </location>
</feature>
<name>A0ABR4DJF0_9PEZI</name>
<dbReference type="Proteomes" id="UP001600064">
    <property type="component" value="Unassembled WGS sequence"/>
</dbReference>
<reference evidence="2 3" key="1">
    <citation type="journal article" date="2024" name="Commun. Biol.">
        <title>Comparative genomic analysis of thermophilic fungi reveals convergent evolutionary adaptations and gene losses.</title>
        <authorList>
            <person name="Steindorff A.S."/>
            <person name="Aguilar-Pontes M.V."/>
            <person name="Robinson A.J."/>
            <person name="Andreopoulos B."/>
            <person name="LaButti K."/>
            <person name="Kuo A."/>
            <person name="Mondo S."/>
            <person name="Riley R."/>
            <person name="Otillar R."/>
            <person name="Haridas S."/>
            <person name="Lipzen A."/>
            <person name="Grimwood J."/>
            <person name="Schmutz J."/>
            <person name="Clum A."/>
            <person name="Reid I.D."/>
            <person name="Moisan M.C."/>
            <person name="Butler G."/>
            <person name="Nguyen T.T.M."/>
            <person name="Dewar K."/>
            <person name="Conant G."/>
            <person name="Drula E."/>
            <person name="Henrissat B."/>
            <person name="Hansel C."/>
            <person name="Singer S."/>
            <person name="Hutchinson M.I."/>
            <person name="de Vries R.P."/>
            <person name="Natvig D.O."/>
            <person name="Powell A.J."/>
            <person name="Tsang A."/>
            <person name="Grigoriev I.V."/>
        </authorList>
    </citation>
    <scope>NUCLEOTIDE SEQUENCE [LARGE SCALE GENOMIC DNA]</scope>
    <source>
        <strain evidence="2 3">ATCC 22073</strain>
    </source>
</reference>
<comment type="caution">
    <text evidence="2">The sequence shown here is derived from an EMBL/GenBank/DDBJ whole genome shotgun (WGS) entry which is preliminary data.</text>
</comment>
<feature type="compositionally biased region" description="Basic residues" evidence="1">
    <location>
        <begin position="162"/>
        <end position="174"/>
    </location>
</feature>
<feature type="region of interest" description="Disordered" evidence="1">
    <location>
        <begin position="111"/>
        <end position="219"/>
    </location>
</feature>
<keyword evidence="3" id="KW-1185">Reference proteome</keyword>
<accession>A0ABR4DJF0</accession>
<feature type="compositionally biased region" description="Basic and acidic residues" evidence="1">
    <location>
        <begin position="133"/>
        <end position="152"/>
    </location>
</feature>
<feature type="compositionally biased region" description="Basic and acidic residues" evidence="1">
    <location>
        <begin position="42"/>
        <end position="60"/>
    </location>
</feature>
<evidence type="ECO:0000256" key="1">
    <source>
        <dbReference type="SAM" id="MobiDB-lite"/>
    </source>
</evidence>
<proteinExistence type="predicted"/>
<feature type="region of interest" description="Disordered" evidence="1">
    <location>
        <begin position="247"/>
        <end position="278"/>
    </location>
</feature>
<evidence type="ECO:0000313" key="3">
    <source>
        <dbReference type="Proteomes" id="UP001600064"/>
    </source>
</evidence>
<gene>
    <name evidence="2" type="ORF">VTJ83DRAFT_2684</name>
</gene>
<feature type="region of interest" description="Disordered" evidence="1">
    <location>
        <begin position="42"/>
        <end position="95"/>
    </location>
</feature>
<evidence type="ECO:0000313" key="2">
    <source>
        <dbReference type="EMBL" id="KAL2270500.1"/>
    </source>
</evidence>
<protein>
    <submittedName>
        <fullName evidence="2">Uncharacterized protein</fullName>
    </submittedName>
</protein>
<dbReference type="GeneID" id="98123625"/>
<sequence length="407" mass="45339">MCLTKVYYNTYADGAEDITEKEYPCREGRGCSHPEVRRYDRKFPFSKLSDRKDGSHRGLADRQPTPYFSDRTPGSAKSSSKSRHRDSGMYLTGSSTAYDYSDPYGYDTYGYRTTTTSSSSRRKRSSDAPRIVYLDRDDTSSKRSRSASRDIPLDLDEYGSSSRRHHRHHDHRHSSSSSRDRDRDRSDDYARRRADDPAGYTLISDADERRHRRRRSSISGYPDALTASASASDPYAAAGAYLPRRSNSTVVHRSDGSIARPSTATTTKHIRWEDEVRSRREAQNAEIASRAPAYSSSLSGGSSTLVDAALGLPSSSPPKGILKRSGSTGKGNGTGTGTGGGGTRKGKGRDEEEVAALARSLERMELPSTRGRDRSRRLSGTDDWLGLDQSWEYGYDGGRRKRSKLYW</sequence>
<feature type="compositionally biased region" description="Gly residues" evidence="1">
    <location>
        <begin position="328"/>
        <end position="343"/>
    </location>
</feature>
<organism evidence="2 3">
    <name type="scientific">Remersonia thermophila</name>
    <dbReference type="NCBI Taxonomy" id="72144"/>
    <lineage>
        <taxon>Eukaryota</taxon>
        <taxon>Fungi</taxon>
        <taxon>Dikarya</taxon>
        <taxon>Ascomycota</taxon>
        <taxon>Pezizomycotina</taxon>
        <taxon>Sordariomycetes</taxon>
        <taxon>Sordariomycetidae</taxon>
        <taxon>Sordariales</taxon>
        <taxon>Sordariales incertae sedis</taxon>
        <taxon>Remersonia</taxon>
    </lineage>
</organism>
<dbReference type="RefSeq" id="XP_070869224.1">
    <property type="nucleotide sequence ID" value="XM_071008981.1"/>
</dbReference>
<dbReference type="EMBL" id="JAZGUE010000002">
    <property type="protein sequence ID" value="KAL2270500.1"/>
    <property type="molecule type" value="Genomic_DNA"/>
</dbReference>